<dbReference type="EMBL" id="CAADFD010000082">
    <property type="protein sequence ID" value="VFJ63376.1"/>
    <property type="molecule type" value="Genomic_DNA"/>
</dbReference>
<keyword evidence="8 9" id="KW-0275">Fatty acid biosynthesis</keyword>
<keyword evidence="3 9" id="KW-0444">Lipid biosynthesis</keyword>
<reference evidence="12" key="1">
    <citation type="submission" date="2019-02" db="EMBL/GenBank/DDBJ databases">
        <authorList>
            <person name="Gruber-Vodicka R. H."/>
            <person name="Seah K. B. B."/>
        </authorList>
    </citation>
    <scope>NUCLEOTIDE SEQUENCE</scope>
    <source>
        <strain evidence="12">BECK_BZ106</strain>
    </source>
</reference>
<organism evidence="12">
    <name type="scientific">Candidatus Kentrum sp. FW</name>
    <dbReference type="NCBI Taxonomy" id="2126338"/>
    <lineage>
        <taxon>Bacteria</taxon>
        <taxon>Pseudomonadati</taxon>
        <taxon>Pseudomonadota</taxon>
        <taxon>Gammaproteobacteria</taxon>
        <taxon>Candidatus Kentrum</taxon>
    </lineage>
</organism>
<dbReference type="PANTHER" id="PTHR43159">
    <property type="entry name" value="ENOYL-[ACYL-CARRIER-PROTEIN] REDUCTASE"/>
    <property type="match status" value="1"/>
</dbReference>
<dbReference type="GO" id="GO:0006633">
    <property type="term" value="P:fatty acid biosynthetic process"/>
    <property type="evidence" value="ECO:0007669"/>
    <property type="project" value="UniProtKB-UniPathway"/>
</dbReference>
<proteinExistence type="inferred from homology"/>
<evidence type="ECO:0000256" key="7">
    <source>
        <dbReference type="ARBA" id="ARBA00023098"/>
    </source>
</evidence>
<comment type="similarity">
    <text evidence="2 9">Belongs to the short-chain dehydrogenases/reductases (SDR) family. FabI subfamily.</text>
</comment>
<dbReference type="UniPathway" id="UPA00094"/>
<feature type="binding site" evidence="11">
    <location>
        <begin position="218"/>
        <end position="222"/>
    </location>
    <ligand>
        <name>NAD(+)</name>
        <dbReference type="ChEBI" id="CHEBI:57540"/>
    </ligand>
</feature>
<dbReference type="InterPro" id="IPR036291">
    <property type="entry name" value="NAD(P)-bd_dom_sf"/>
</dbReference>
<evidence type="ECO:0000256" key="4">
    <source>
        <dbReference type="ARBA" id="ARBA00022832"/>
    </source>
</evidence>
<keyword evidence="4" id="KW-0276">Fatty acid metabolism</keyword>
<dbReference type="PIRSF" id="PIRSF000094">
    <property type="entry name" value="Enoyl-ACP_rdct"/>
    <property type="match status" value="1"/>
</dbReference>
<comment type="catalytic activity">
    <reaction evidence="9">
        <text>a 2,3-saturated acyl-[ACP] + NAD(+) = a (2E)-enoyl-[ACP] + NADH + H(+)</text>
        <dbReference type="Rhea" id="RHEA:10240"/>
        <dbReference type="Rhea" id="RHEA-COMP:9925"/>
        <dbReference type="Rhea" id="RHEA-COMP:9926"/>
        <dbReference type="ChEBI" id="CHEBI:15378"/>
        <dbReference type="ChEBI" id="CHEBI:57540"/>
        <dbReference type="ChEBI" id="CHEBI:57945"/>
        <dbReference type="ChEBI" id="CHEBI:78784"/>
        <dbReference type="ChEBI" id="CHEBI:78785"/>
        <dbReference type="EC" id="1.3.1.9"/>
    </reaction>
</comment>
<dbReference type="InterPro" id="IPR014358">
    <property type="entry name" value="Enoyl-ACP_Rdtase_NADH"/>
</dbReference>
<dbReference type="EC" id="1.3.1.9" evidence="9"/>
<dbReference type="GO" id="GO:0004318">
    <property type="term" value="F:enoyl-[acyl-carrier-protein] reductase (NADH) activity"/>
    <property type="evidence" value="ECO:0007669"/>
    <property type="project" value="UniProtKB-EC"/>
</dbReference>
<feature type="binding site" evidence="11">
    <location>
        <position position="65"/>
    </location>
    <ligand>
        <name>NAD(+)</name>
        <dbReference type="ChEBI" id="CHEBI:57540"/>
    </ligand>
</feature>
<evidence type="ECO:0000256" key="6">
    <source>
        <dbReference type="ARBA" id="ARBA00023027"/>
    </source>
</evidence>
<evidence type="ECO:0000313" key="12">
    <source>
        <dbReference type="EMBL" id="VFJ63376.1"/>
    </source>
</evidence>
<evidence type="ECO:0000256" key="11">
    <source>
        <dbReference type="PIRSR" id="PIRSR000094-3"/>
    </source>
</evidence>
<keyword evidence="7" id="KW-0443">Lipid metabolism</keyword>
<feature type="binding site" evidence="11">
    <location>
        <begin position="89"/>
        <end position="90"/>
    </location>
    <ligand>
        <name>NAD(+)</name>
        <dbReference type="ChEBI" id="CHEBI:57540"/>
    </ligand>
</feature>
<dbReference type="InterPro" id="IPR002347">
    <property type="entry name" value="SDR_fam"/>
</dbReference>
<evidence type="ECO:0000256" key="10">
    <source>
        <dbReference type="PIRSR" id="PIRSR000094-2"/>
    </source>
</evidence>
<evidence type="ECO:0000256" key="5">
    <source>
        <dbReference type="ARBA" id="ARBA00023002"/>
    </source>
</evidence>
<dbReference type="Pfam" id="PF13561">
    <property type="entry name" value="adh_short_C2"/>
    <property type="match status" value="1"/>
</dbReference>
<dbReference type="AlphaFoldDB" id="A0A450T9K0"/>
<feature type="binding site" evidence="11">
    <location>
        <position position="117"/>
    </location>
    <ligand>
        <name>NAD(+)</name>
        <dbReference type="ChEBI" id="CHEBI:57540"/>
    </ligand>
</feature>
<dbReference type="PRINTS" id="PR00081">
    <property type="entry name" value="GDHRDH"/>
</dbReference>
<feature type="binding site" evidence="11">
    <location>
        <position position="189"/>
    </location>
    <ligand>
        <name>NAD(+)</name>
        <dbReference type="ChEBI" id="CHEBI:57540"/>
    </ligand>
</feature>
<dbReference type="Gene3D" id="1.10.8.400">
    <property type="entry name" value="Enoyl acyl carrier protein reductase"/>
    <property type="match status" value="1"/>
</dbReference>
<feature type="binding site" evidence="10">
    <location>
        <position position="120"/>
    </location>
    <ligand>
        <name>substrate</name>
    </ligand>
</feature>
<dbReference type="SUPFAM" id="SSF51735">
    <property type="entry name" value="NAD(P)-binding Rossmann-fold domains"/>
    <property type="match status" value="1"/>
</dbReference>
<evidence type="ECO:0000256" key="9">
    <source>
        <dbReference type="PIRNR" id="PIRNR000094"/>
    </source>
</evidence>
<dbReference type="FunFam" id="3.40.50.720:FF:000054">
    <property type="entry name" value="Enoyl-[acyl-carrier-protein] reductase [NADH]"/>
    <property type="match status" value="1"/>
</dbReference>
<feature type="binding site" evidence="11">
    <location>
        <position position="38"/>
    </location>
    <ligand>
        <name>NAD(+)</name>
        <dbReference type="ChEBI" id="CHEBI:57540"/>
    </ligand>
</feature>
<protein>
    <recommendedName>
        <fullName evidence="9">Enoyl-[acyl-carrier-protein] reductase [NADH]</fullName>
        <ecNumber evidence="9">1.3.1.9</ecNumber>
    </recommendedName>
</protein>
<gene>
    <name evidence="12" type="ORF">BECKFW1821B_GA0114236_108213</name>
</gene>
<evidence type="ECO:0000256" key="1">
    <source>
        <dbReference type="ARBA" id="ARBA00005194"/>
    </source>
</evidence>
<evidence type="ECO:0000256" key="3">
    <source>
        <dbReference type="ARBA" id="ARBA00022516"/>
    </source>
</evidence>
<name>A0A450T9K0_9GAMM</name>
<dbReference type="CDD" id="cd05372">
    <property type="entry name" value="ENR_SDR"/>
    <property type="match status" value="1"/>
</dbReference>
<evidence type="ECO:0000256" key="8">
    <source>
        <dbReference type="ARBA" id="ARBA00023160"/>
    </source>
</evidence>
<accession>A0A450T9K0</accession>
<dbReference type="PANTHER" id="PTHR43159:SF2">
    <property type="entry name" value="ENOYL-[ACYL-CARRIER-PROTEIN] REDUCTASE [NADH], CHLOROPLASTIC"/>
    <property type="match status" value="1"/>
</dbReference>
<feature type="binding site" evidence="11">
    <location>
        <begin position="44"/>
        <end position="45"/>
    </location>
    <ligand>
        <name>NAD(+)</name>
        <dbReference type="ChEBI" id="CHEBI:57540"/>
    </ligand>
</feature>
<comment type="pathway">
    <text evidence="1">Lipid metabolism; fatty acid biosynthesis.</text>
</comment>
<dbReference type="Gene3D" id="3.40.50.720">
    <property type="entry name" value="NAD(P)-binding Rossmann-like Domain"/>
    <property type="match status" value="1"/>
</dbReference>
<keyword evidence="6 9" id="KW-0520">NAD</keyword>
<keyword evidence="5 9" id="KW-0560">Oxidoreductase</keyword>
<evidence type="ECO:0000256" key="2">
    <source>
        <dbReference type="ARBA" id="ARBA00009233"/>
    </source>
</evidence>
<sequence length="292" mass="31423">MSTSSQGFPRNSPFVEPHLQTEFKAMGFLSGKRVLIVGLASNRSIAWGIAKAMHREGAELAFTYQTEKLGERVHTMAAEVDSKIAVACDVGDDGQIEGVFTELGKHWENLDIMVHSVAFANREELHGDYLESVTRQGFLISQEISAYSFAALAKAGRGMLTKQTGALLTLSFLGGLRTMPNYNVMGPAKASLEANVRYMANSLGKDGIRVNGISAGPIRTLAAAGISDFRRLMDYAAMNSALGRNVTIDEVGNVAAFLCSDLASGITGEITYVDAGFSVSYNERLLKNLGRP</sequence>